<dbReference type="InterPro" id="IPR027821">
    <property type="entry name" value="SHLD1"/>
</dbReference>
<gene>
    <name evidence="2" type="primary">LOC103279528</name>
</gene>
<dbReference type="GeneID" id="103279528"/>
<dbReference type="GO" id="GO:2001032">
    <property type="term" value="P:regulation of double-strand break repair via nonhomologous end joining"/>
    <property type="evidence" value="ECO:0007669"/>
    <property type="project" value="InterPro"/>
</dbReference>
<accession>A0A803TDR0</accession>
<proteinExistence type="predicted"/>
<dbReference type="Proteomes" id="UP000001646">
    <property type="component" value="Chromosome 1"/>
</dbReference>
<dbReference type="Ensembl" id="ENSACAT00000044016.1">
    <property type="protein sequence ID" value="ENSACAP00000033350.1"/>
    <property type="gene ID" value="ENSACAG00000040275.1"/>
</dbReference>
<dbReference type="InterPro" id="IPR053898">
    <property type="entry name" value="SHLD1_C"/>
</dbReference>
<sequence length="360" mass="39274">MQFETTLTTTAVMESWELQLGEPSLAEKAMQVLKKDISQDPIAPSHGRSSGVTLYSFPGVDAPPTSYKLDDVLCNRSTQEVRSAGALPLGSASGVGGTFHKNKRKTQRGIRQLRSEAAWISWRIPPPFALVRSEAAMEESRATSSCQSEESSLLDIPCVVTAEDFALISSPGRKGEIPSSVDEFVSLTSTSIDTEPNSTDFMEYTTGGGVTLWPRSCVKAESTNCVNSEQFHNSELPLSWAYEQKNEGETAIRKSLEMFYGTCCQRMPFGGSPAFEAASQSVSTKIAELAGKEGTEYTLKSLRVAQMVLNREREKMFPQHSSDACFSTATKAGFGLEEAKDVPGLSDDILQFILKQKTTK</sequence>
<evidence type="ECO:0000313" key="2">
    <source>
        <dbReference type="Ensembl" id="ENSACAP00000033350.1"/>
    </source>
</evidence>
<reference evidence="2" key="2">
    <citation type="submission" date="2025-08" db="UniProtKB">
        <authorList>
            <consortium name="Ensembl"/>
        </authorList>
    </citation>
    <scope>IDENTIFICATION</scope>
</reference>
<reference evidence="2" key="3">
    <citation type="submission" date="2025-09" db="UniProtKB">
        <authorList>
            <consortium name="Ensembl"/>
        </authorList>
    </citation>
    <scope>IDENTIFICATION</scope>
</reference>
<name>A0A803TDR0_ANOCA</name>
<evidence type="ECO:0000259" key="1">
    <source>
        <dbReference type="Pfam" id="PF15021"/>
    </source>
</evidence>
<keyword evidence="3" id="KW-1185">Reference proteome</keyword>
<organism evidence="2 3">
    <name type="scientific">Anolis carolinensis</name>
    <name type="common">Green anole</name>
    <name type="synonym">American chameleon</name>
    <dbReference type="NCBI Taxonomy" id="28377"/>
    <lineage>
        <taxon>Eukaryota</taxon>
        <taxon>Metazoa</taxon>
        <taxon>Chordata</taxon>
        <taxon>Craniata</taxon>
        <taxon>Vertebrata</taxon>
        <taxon>Euteleostomi</taxon>
        <taxon>Lepidosauria</taxon>
        <taxon>Squamata</taxon>
        <taxon>Bifurcata</taxon>
        <taxon>Unidentata</taxon>
        <taxon>Episquamata</taxon>
        <taxon>Toxicofera</taxon>
        <taxon>Iguania</taxon>
        <taxon>Dactyloidae</taxon>
        <taxon>Anolis</taxon>
    </lineage>
</organism>
<dbReference type="OrthoDB" id="9446682at2759"/>
<feature type="domain" description="Shieldin complex subunit 1 C-terminal" evidence="1">
    <location>
        <begin position="242"/>
        <end position="360"/>
    </location>
</feature>
<protein>
    <recommendedName>
        <fullName evidence="1">Shieldin complex subunit 1 C-terminal domain-containing protein</fullName>
    </recommendedName>
</protein>
<reference evidence="2 3" key="1">
    <citation type="submission" date="2009-12" db="EMBL/GenBank/DDBJ databases">
        <title>The Genome Sequence of Anolis carolinensis (Green Anole Lizard).</title>
        <authorList>
            <consortium name="The Genome Sequencing Platform"/>
            <person name="Di Palma F."/>
            <person name="Alfoldi J."/>
            <person name="Heiman D."/>
            <person name="Young S."/>
            <person name="Grabherr M."/>
            <person name="Johnson J."/>
            <person name="Lander E.S."/>
            <person name="Lindblad-Toh K."/>
        </authorList>
    </citation>
    <scope>NUCLEOTIDE SEQUENCE [LARGE SCALE GENOMIC DNA]</scope>
    <source>
        <strain evidence="2 3">JBL SC #1</strain>
    </source>
</reference>
<dbReference type="Pfam" id="PF15021">
    <property type="entry name" value="SHLD1_C"/>
    <property type="match status" value="1"/>
</dbReference>
<dbReference type="InParanoid" id="A0A803TDR0"/>
<evidence type="ECO:0000313" key="3">
    <source>
        <dbReference type="Proteomes" id="UP000001646"/>
    </source>
</evidence>
<dbReference type="PANTHER" id="PTHR36863:SF1">
    <property type="entry name" value="SHIELDIN COMPLEX SUBUNIT 1"/>
    <property type="match status" value="1"/>
</dbReference>
<dbReference type="GeneTree" id="ENSGT00390000014969"/>
<dbReference type="PANTHER" id="PTHR36863">
    <property type="entry name" value="SHIELDIN COMPLEX SUBUNIT 1"/>
    <property type="match status" value="1"/>
</dbReference>
<dbReference type="AlphaFoldDB" id="A0A803TDR0"/>